<keyword evidence="1" id="KW-1133">Transmembrane helix</keyword>
<dbReference type="Pfam" id="PF13160">
    <property type="entry name" value="DUF3995"/>
    <property type="match status" value="1"/>
</dbReference>
<proteinExistence type="predicted"/>
<evidence type="ECO:0000313" key="3">
    <source>
        <dbReference type="Proteomes" id="UP000317180"/>
    </source>
</evidence>
<keyword evidence="1" id="KW-0812">Transmembrane</keyword>
<evidence type="ECO:0008006" key="4">
    <source>
        <dbReference type="Google" id="ProtNLM"/>
    </source>
</evidence>
<dbReference type="RefSeq" id="WP_242507475.1">
    <property type="nucleotide sequence ID" value="NZ_BJOD01000011.1"/>
</dbReference>
<dbReference type="EMBL" id="BJOD01000011">
    <property type="protein sequence ID" value="GED25204.1"/>
    <property type="molecule type" value="Genomic_DNA"/>
</dbReference>
<feature type="transmembrane region" description="Helical" evidence="1">
    <location>
        <begin position="35"/>
        <end position="56"/>
    </location>
</feature>
<protein>
    <recommendedName>
        <fullName evidence="4">Polysaccharide biosynthesis protein C-terminal domain-containing protein</fullName>
    </recommendedName>
</protein>
<comment type="caution">
    <text evidence="2">The sequence shown here is derived from an EMBL/GenBank/DDBJ whole genome shotgun (WGS) entry which is preliminary data.</text>
</comment>
<evidence type="ECO:0000313" key="2">
    <source>
        <dbReference type="EMBL" id="GED25204.1"/>
    </source>
</evidence>
<keyword evidence="1" id="KW-0472">Membrane</keyword>
<accession>A0ABQ0SMT3</accession>
<organism evidence="2 3">
    <name type="scientific">Brevibacillus agri</name>
    <dbReference type="NCBI Taxonomy" id="51101"/>
    <lineage>
        <taxon>Bacteria</taxon>
        <taxon>Bacillati</taxon>
        <taxon>Bacillota</taxon>
        <taxon>Bacilli</taxon>
        <taxon>Bacillales</taxon>
        <taxon>Paenibacillaceae</taxon>
        <taxon>Brevibacillus</taxon>
    </lineage>
</organism>
<gene>
    <name evidence="2" type="ORF">BAG01nite_13060</name>
</gene>
<sequence>MFRPGKAGTLAVAGLLLFVDYLLLAKSGYLAPLIAPALIQCGCIACAAVFLLRAMGDFRYVGFFKKVTHNCLRPPGYAAV</sequence>
<dbReference type="GeneID" id="82813941"/>
<keyword evidence="3" id="KW-1185">Reference proteome</keyword>
<dbReference type="InterPro" id="IPR025058">
    <property type="entry name" value="DUF3995"/>
</dbReference>
<reference evidence="2 3" key="1">
    <citation type="submission" date="2019-06" db="EMBL/GenBank/DDBJ databases">
        <title>Whole genome shotgun sequence of Brevibacillus agri NBRC 15538.</title>
        <authorList>
            <person name="Hosoyama A."/>
            <person name="Uohara A."/>
            <person name="Ohji S."/>
            <person name="Ichikawa N."/>
        </authorList>
    </citation>
    <scope>NUCLEOTIDE SEQUENCE [LARGE SCALE GENOMIC DNA]</scope>
    <source>
        <strain evidence="2 3">NBRC 15538</strain>
    </source>
</reference>
<evidence type="ECO:0000256" key="1">
    <source>
        <dbReference type="SAM" id="Phobius"/>
    </source>
</evidence>
<dbReference type="Proteomes" id="UP000317180">
    <property type="component" value="Unassembled WGS sequence"/>
</dbReference>
<name>A0ABQ0SMT3_9BACL</name>